<reference evidence="3" key="1">
    <citation type="journal article" date="2021" name="Microbiol. Resour. Announc.">
        <title>LGAAP: Leishmaniinae Genome Assembly and Annotation Pipeline.</title>
        <authorList>
            <person name="Almutairi H."/>
            <person name="Urbaniak M.D."/>
            <person name="Bates M.D."/>
            <person name="Jariyapan N."/>
            <person name="Kwakye-Nuako G."/>
            <person name="Thomaz-Soccol V."/>
            <person name="Al-Salem W.S."/>
            <person name="Dillon R.J."/>
            <person name="Bates P.A."/>
            <person name="Gatherer D."/>
        </authorList>
    </citation>
    <scope>NUCLEOTIDE SEQUENCE [LARGE SCALE GENOMIC DNA]</scope>
</reference>
<keyword evidence="1" id="KW-1133">Transmembrane helix</keyword>
<keyword evidence="1" id="KW-0812">Transmembrane</keyword>
<dbReference type="EMBL" id="JAFHLR010000036">
    <property type="protein sequence ID" value="KAG5464669.1"/>
    <property type="molecule type" value="Genomic_DNA"/>
</dbReference>
<sequence>MPPASTRCAESGGRRVYHLGNAAISVMAFLITLVLSMTVLDPQRGSSLLSERFRPPPIGFTESVVINGFTAVEVRANKRTLLVVPAAGIHGVRHVSRALDSFFSVALGADSHANAAVKNTEEKAEMPSPPMITLADVYSTVLLRGESADAAKAPDVATGAVATVPLSSRRPFVLHLCSALACVTPFITQQWSDRAQAASLVGNKTTDPATTVGAPARPVTNLALVFGEASESLAVMRELEEHRVLTAQIPYTHSNHLSAMPLIGKLEFADVEASCSSLRQCRYRSPVKHAHLATVLKAQADQLPTEASRKRLFKEWLWHNATPPESSAWCTVDVFPFAFAVFEGSYTLDDVPLDLVHVDVGSSDSVASLAYLEALASATAKPPHLQPRNLLVSIFASEWVNNMVDMLLRLETGHGYRAIPLHKSCIGFERSFASRERWSMSHMKSWMDKSALEGTYLSPFLDRSRAAQIPLCTVLLSRQVDSLDELLKMVSNVIGAYPPATSPVERFLYHSVGLSPEDEEFVTPLPNSAADTKASSMASTSRGVRGVMEFAIQHIYLGIPIGVGVLLTRNICRRRGACG</sequence>
<reference evidence="3" key="2">
    <citation type="journal article" date="2021" name="Sci. Data">
        <title>Chromosome-scale genome sequencing, assembly and annotation of six genomes from subfamily Leishmaniinae.</title>
        <authorList>
            <person name="Almutairi H."/>
            <person name="Urbaniak M.D."/>
            <person name="Bates M.D."/>
            <person name="Jariyapan N."/>
            <person name="Kwakye-Nuako G."/>
            <person name="Thomaz Soccol V."/>
            <person name="Al-Salem W.S."/>
            <person name="Dillon R.J."/>
            <person name="Bates P.A."/>
            <person name="Gatherer D."/>
        </authorList>
    </citation>
    <scope>NUCLEOTIDE SEQUENCE [LARGE SCALE GENOMIC DNA]</scope>
</reference>
<dbReference type="GeneID" id="92356133"/>
<dbReference type="RefSeq" id="XP_067058300.1">
    <property type="nucleotide sequence ID" value="XM_067202199.1"/>
</dbReference>
<dbReference type="Proteomes" id="UP000674143">
    <property type="component" value="Unassembled WGS sequence"/>
</dbReference>
<evidence type="ECO:0000256" key="1">
    <source>
        <dbReference type="SAM" id="Phobius"/>
    </source>
</evidence>
<organism evidence="2 3">
    <name type="scientific">Leishmania orientalis</name>
    <dbReference type="NCBI Taxonomy" id="2249476"/>
    <lineage>
        <taxon>Eukaryota</taxon>
        <taxon>Discoba</taxon>
        <taxon>Euglenozoa</taxon>
        <taxon>Kinetoplastea</taxon>
        <taxon>Metakinetoplastina</taxon>
        <taxon>Trypanosomatida</taxon>
        <taxon>Trypanosomatidae</taxon>
        <taxon>Leishmaniinae</taxon>
        <taxon>Leishmania</taxon>
    </lineage>
</organism>
<accession>A0A836G204</accession>
<dbReference type="KEGG" id="loi:92356133"/>
<protein>
    <submittedName>
        <fullName evidence="2">Uncharacterized protein</fullName>
    </submittedName>
</protein>
<feature type="transmembrane region" description="Helical" evidence="1">
    <location>
        <begin position="21"/>
        <end position="40"/>
    </location>
</feature>
<evidence type="ECO:0000313" key="3">
    <source>
        <dbReference type="Proteomes" id="UP000674143"/>
    </source>
</evidence>
<proteinExistence type="predicted"/>
<evidence type="ECO:0000313" key="2">
    <source>
        <dbReference type="EMBL" id="KAG5464669.1"/>
    </source>
</evidence>
<dbReference type="AlphaFoldDB" id="A0A836G204"/>
<keyword evidence="1" id="KW-0472">Membrane</keyword>
<name>A0A836G204_9TRYP</name>
<gene>
    <name evidence="2" type="ORF">LSCM4_00109</name>
</gene>
<keyword evidence="3" id="KW-1185">Reference proteome</keyword>
<comment type="caution">
    <text evidence="2">The sequence shown here is derived from an EMBL/GenBank/DDBJ whole genome shotgun (WGS) entry which is preliminary data.</text>
</comment>